<keyword evidence="1 2" id="KW-0238">DNA-binding</keyword>
<dbReference type="PANTHER" id="PTHR43479:SF7">
    <property type="entry name" value="TETR-FAMILY TRANSCRIPTIONAL REGULATOR"/>
    <property type="match status" value="1"/>
</dbReference>
<dbReference type="Pfam" id="PF00440">
    <property type="entry name" value="TetR_N"/>
    <property type="match status" value="1"/>
</dbReference>
<sequence length="190" mass="20140">MSATPLDPRIARTRSLLQQALLELARERPLETIAVADLADHAGVNRSTFYQHYSDKETLLADALDAQAAAGGADLSELEAAAGGGTPPPLVVRYTRHVAEHAELYRLALGEHGSTIAVARLRRRISAIAARGYALYGQDEAAIGMPIEIAAASVAGSLLGMISAWLESADPVAPEQMALWIWTELSGPSC</sequence>
<evidence type="ECO:0000256" key="2">
    <source>
        <dbReference type="PROSITE-ProRule" id="PRU00335"/>
    </source>
</evidence>
<feature type="domain" description="HTH tetR-type" evidence="3">
    <location>
        <begin position="11"/>
        <end position="71"/>
    </location>
</feature>
<dbReference type="EMBL" id="CP071868">
    <property type="protein sequence ID" value="QTE29184.1"/>
    <property type="molecule type" value="Genomic_DNA"/>
</dbReference>
<dbReference type="Gene3D" id="1.10.357.10">
    <property type="entry name" value="Tetracycline Repressor, domain 2"/>
    <property type="match status" value="1"/>
</dbReference>
<evidence type="ECO:0000313" key="4">
    <source>
        <dbReference type="EMBL" id="QTE29184.1"/>
    </source>
</evidence>
<dbReference type="InterPro" id="IPR009057">
    <property type="entry name" value="Homeodomain-like_sf"/>
</dbReference>
<organism evidence="4 5">
    <name type="scientific">Pengzhenrongella sicca</name>
    <dbReference type="NCBI Taxonomy" id="2819238"/>
    <lineage>
        <taxon>Bacteria</taxon>
        <taxon>Bacillati</taxon>
        <taxon>Actinomycetota</taxon>
        <taxon>Actinomycetes</taxon>
        <taxon>Micrococcales</taxon>
        <taxon>Pengzhenrongella</taxon>
    </lineage>
</organism>
<dbReference type="PANTHER" id="PTHR43479">
    <property type="entry name" value="ACREF/ENVCD OPERON REPRESSOR-RELATED"/>
    <property type="match status" value="1"/>
</dbReference>
<dbReference type="AlphaFoldDB" id="A0A8A4ZBB7"/>
<dbReference type="PROSITE" id="PS50977">
    <property type="entry name" value="HTH_TETR_2"/>
    <property type="match status" value="1"/>
</dbReference>
<name>A0A8A4ZBB7_9MICO</name>
<feature type="DNA-binding region" description="H-T-H motif" evidence="2">
    <location>
        <begin position="34"/>
        <end position="53"/>
    </location>
</feature>
<protein>
    <submittedName>
        <fullName evidence="4">TetR family transcriptional regulator</fullName>
    </submittedName>
</protein>
<accession>A0A8A4ZBB7</accession>
<dbReference type="GO" id="GO:0003677">
    <property type="term" value="F:DNA binding"/>
    <property type="evidence" value="ECO:0007669"/>
    <property type="project" value="UniProtKB-UniRule"/>
</dbReference>
<proteinExistence type="predicted"/>
<dbReference type="Proteomes" id="UP000663937">
    <property type="component" value="Chromosome"/>
</dbReference>
<dbReference type="RefSeq" id="WP_227423447.1">
    <property type="nucleotide sequence ID" value="NZ_CP071868.1"/>
</dbReference>
<gene>
    <name evidence="4" type="ORF">J4E96_18150</name>
</gene>
<reference evidence="4" key="1">
    <citation type="submission" date="2021-03" db="EMBL/GenBank/DDBJ databases">
        <title>Pengzhenrongella sicca gen. nov., sp. nov., a new member of suborder Micrococcineae isolated from High-Arctic tundra soil.</title>
        <authorList>
            <person name="Peng F."/>
        </authorList>
    </citation>
    <scope>NUCLEOTIDE SEQUENCE</scope>
    <source>
        <strain evidence="4">LRZ-2</strain>
    </source>
</reference>
<keyword evidence="5" id="KW-1185">Reference proteome</keyword>
<dbReference type="InterPro" id="IPR001647">
    <property type="entry name" value="HTH_TetR"/>
</dbReference>
<evidence type="ECO:0000313" key="5">
    <source>
        <dbReference type="Proteomes" id="UP000663937"/>
    </source>
</evidence>
<dbReference type="InterPro" id="IPR050624">
    <property type="entry name" value="HTH-type_Tx_Regulator"/>
</dbReference>
<evidence type="ECO:0000259" key="3">
    <source>
        <dbReference type="PROSITE" id="PS50977"/>
    </source>
</evidence>
<evidence type="ECO:0000256" key="1">
    <source>
        <dbReference type="ARBA" id="ARBA00023125"/>
    </source>
</evidence>
<dbReference type="SUPFAM" id="SSF46689">
    <property type="entry name" value="Homeodomain-like"/>
    <property type="match status" value="1"/>
</dbReference>
<dbReference type="KEGG" id="psic:J4E96_18150"/>